<evidence type="ECO:0000256" key="1">
    <source>
        <dbReference type="PROSITE-ProRule" id="PRU00169"/>
    </source>
</evidence>
<dbReference type="GO" id="GO:0000160">
    <property type="term" value="P:phosphorelay signal transduction system"/>
    <property type="evidence" value="ECO:0007669"/>
    <property type="project" value="InterPro"/>
</dbReference>
<gene>
    <name evidence="3" type="ORF">SAMN05192573_11813</name>
</gene>
<keyword evidence="4" id="KW-1185">Reference proteome</keyword>
<evidence type="ECO:0000259" key="2">
    <source>
        <dbReference type="PROSITE" id="PS50110"/>
    </source>
</evidence>
<dbReference type="Proteomes" id="UP000199705">
    <property type="component" value="Unassembled WGS sequence"/>
</dbReference>
<dbReference type="Gene3D" id="3.40.50.2300">
    <property type="match status" value="1"/>
</dbReference>
<dbReference type="PANTHER" id="PTHR44520:SF2">
    <property type="entry name" value="RESPONSE REGULATOR RCP1"/>
    <property type="match status" value="1"/>
</dbReference>
<dbReference type="EMBL" id="FNCG01000018">
    <property type="protein sequence ID" value="SDI26822.1"/>
    <property type="molecule type" value="Genomic_DNA"/>
</dbReference>
<dbReference type="SUPFAM" id="SSF52172">
    <property type="entry name" value="CheY-like"/>
    <property type="match status" value="1"/>
</dbReference>
<dbReference type="InterPro" id="IPR011006">
    <property type="entry name" value="CheY-like_superfamily"/>
</dbReference>
<dbReference type="Pfam" id="PF00072">
    <property type="entry name" value="Response_reg"/>
    <property type="match status" value="1"/>
</dbReference>
<dbReference type="InterPro" id="IPR001789">
    <property type="entry name" value="Sig_transdc_resp-reg_receiver"/>
</dbReference>
<evidence type="ECO:0000313" key="3">
    <source>
        <dbReference type="EMBL" id="SDI26822.1"/>
    </source>
</evidence>
<dbReference type="PANTHER" id="PTHR44520">
    <property type="entry name" value="RESPONSE REGULATOR RCP1-RELATED"/>
    <property type="match status" value="1"/>
</dbReference>
<organism evidence="3 4">
    <name type="scientific">Mucilaginibacter gossypii</name>
    <dbReference type="NCBI Taxonomy" id="551996"/>
    <lineage>
        <taxon>Bacteria</taxon>
        <taxon>Pseudomonadati</taxon>
        <taxon>Bacteroidota</taxon>
        <taxon>Sphingobacteriia</taxon>
        <taxon>Sphingobacteriales</taxon>
        <taxon>Sphingobacteriaceae</taxon>
        <taxon>Mucilaginibacter</taxon>
    </lineage>
</organism>
<dbReference type="InterPro" id="IPR052893">
    <property type="entry name" value="TCS_response_regulator"/>
</dbReference>
<dbReference type="STRING" id="551996.SAMN05192573_11813"/>
<dbReference type="SMART" id="SM00448">
    <property type="entry name" value="REC"/>
    <property type="match status" value="1"/>
</dbReference>
<name>A0A1G8J6V6_9SPHI</name>
<feature type="modified residue" description="4-aspartylphosphate" evidence="1">
    <location>
        <position position="61"/>
    </location>
</feature>
<dbReference type="RefSeq" id="WP_091174159.1">
    <property type="nucleotide sequence ID" value="NZ_FNCG01000018.1"/>
</dbReference>
<proteinExistence type="predicted"/>
<keyword evidence="1" id="KW-0597">Phosphoprotein</keyword>
<sequence>MLKNVLYIDDNQLDLYILTLLQRKYHLFKSCITTADAVGALRELKECATDKDHLPEIIFLDLYMPKFNGYRFLDKFEQIYPLFTKNIEVHILSSSMSPKDMQRCMLYPHVCAYHIKPITLEQLLSVIGSKP</sequence>
<evidence type="ECO:0000313" key="4">
    <source>
        <dbReference type="Proteomes" id="UP000199705"/>
    </source>
</evidence>
<protein>
    <submittedName>
        <fullName evidence="3">Response regulator receiver domain-containing protein</fullName>
    </submittedName>
</protein>
<dbReference type="AlphaFoldDB" id="A0A1G8J6V6"/>
<dbReference type="PROSITE" id="PS50110">
    <property type="entry name" value="RESPONSE_REGULATORY"/>
    <property type="match status" value="1"/>
</dbReference>
<feature type="domain" description="Response regulatory" evidence="2">
    <location>
        <begin position="4"/>
        <end position="131"/>
    </location>
</feature>
<accession>A0A1G8J6V6</accession>
<reference evidence="4" key="1">
    <citation type="submission" date="2016-10" db="EMBL/GenBank/DDBJ databases">
        <authorList>
            <person name="Varghese N."/>
            <person name="Submissions S."/>
        </authorList>
    </citation>
    <scope>NUCLEOTIDE SEQUENCE [LARGE SCALE GENOMIC DNA]</scope>
    <source>
        <strain evidence="4">Gh-67</strain>
    </source>
</reference>